<evidence type="ECO:0000256" key="3">
    <source>
        <dbReference type="ARBA" id="ARBA00022691"/>
    </source>
</evidence>
<evidence type="ECO:0000259" key="6">
    <source>
        <dbReference type="SMART" id="SM01144"/>
    </source>
</evidence>
<organism evidence="7 8">
    <name type="scientific">Massilia hydrophila</name>
    <dbReference type="NCBI Taxonomy" id="3044279"/>
    <lineage>
        <taxon>Bacteria</taxon>
        <taxon>Pseudomonadati</taxon>
        <taxon>Pseudomonadota</taxon>
        <taxon>Betaproteobacteria</taxon>
        <taxon>Burkholderiales</taxon>
        <taxon>Oxalobacteraceae</taxon>
        <taxon>Telluria group</taxon>
        <taxon>Massilia</taxon>
    </lineage>
</organism>
<keyword evidence="8" id="KW-1185">Reference proteome</keyword>
<sequence length="212" mass="22359">MSGAMTAADGVPGRRACCAACLRPRSACICRWIAPVAPRAALLVLQHPLEAANAKNSARLLHLSVAGSVLAVGEAFGADELDELLHAGGRRPVLLYPETPGETAAAPDDEAGPDQLRLVLLDATWRKSRKMLYLNPALQRLPRLALRDVAPSNYRIRKAHAPHQLSSLEAGALALGQLEGDPALAGPLLDAFAGFVEQQAGYVPQRQEAGAA</sequence>
<dbReference type="InterPro" id="IPR005636">
    <property type="entry name" value="DTW"/>
</dbReference>
<protein>
    <recommendedName>
        <fullName evidence="1">tRNA-uridine aminocarboxypropyltransferase</fullName>
        <ecNumber evidence="1">2.5.1.25</ecNumber>
    </recommendedName>
</protein>
<keyword evidence="2" id="KW-0808">Transferase</keyword>
<comment type="similarity">
    <text evidence="5">Belongs to the TDD superfamily. DTWD2 family.</text>
</comment>
<keyword evidence="3" id="KW-0949">S-adenosyl-L-methionine</keyword>
<dbReference type="EC" id="2.5.1.25" evidence="1"/>
<evidence type="ECO:0000256" key="1">
    <source>
        <dbReference type="ARBA" id="ARBA00012386"/>
    </source>
</evidence>
<dbReference type="PANTHER" id="PTHR21392">
    <property type="entry name" value="TRNA-URIDINE AMINOCARBOXYPROPYLTRANSFERASE 2"/>
    <property type="match status" value="1"/>
</dbReference>
<dbReference type="Pfam" id="PF03942">
    <property type="entry name" value="DTW"/>
    <property type="match status" value="1"/>
</dbReference>
<gene>
    <name evidence="7" type="ORF">LE190_03415</name>
</gene>
<comment type="caution">
    <text evidence="7">The sequence shown here is derived from an EMBL/GenBank/DDBJ whole genome shotgun (WGS) entry which is preliminary data.</text>
</comment>
<evidence type="ECO:0000256" key="4">
    <source>
        <dbReference type="ARBA" id="ARBA00022694"/>
    </source>
</evidence>
<reference evidence="7 8" key="1">
    <citation type="submission" date="2021-07" db="EMBL/GenBank/DDBJ databases">
        <title>Characterization of Violacein-producing bacteria and related species.</title>
        <authorList>
            <person name="Wilson H.S."/>
            <person name="De Leon M.E."/>
        </authorList>
    </citation>
    <scope>NUCLEOTIDE SEQUENCE [LARGE SCALE GENOMIC DNA]</scope>
    <source>
        <strain evidence="7 8">HSC-2F05</strain>
    </source>
</reference>
<name>A0ABS7Y9I5_9BURK</name>
<dbReference type="RefSeq" id="WP_225237384.1">
    <property type="nucleotide sequence ID" value="NZ_JAHYBX010000001.1"/>
</dbReference>
<evidence type="ECO:0000256" key="5">
    <source>
        <dbReference type="ARBA" id="ARBA00034489"/>
    </source>
</evidence>
<keyword evidence="4" id="KW-0819">tRNA processing</keyword>
<dbReference type="EMBL" id="JAHYBX010000001">
    <property type="protein sequence ID" value="MCA1854979.1"/>
    <property type="molecule type" value="Genomic_DNA"/>
</dbReference>
<dbReference type="Proteomes" id="UP001198602">
    <property type="component" value="Unassembled WGS sequence"/>
</dbReference>
<evidence type="ECO:0000313" key="8">
    <source>
        <dbReference type="Proteomes" id="UP001198602"/>
    </source>
</evidence>
<dbReference type="PANTHER" id="PTHR21392:SF0">
    <property type="entry name" value="TRNA-URIDINE AMINOCARBOXYPROPYLTRANSFERASE 2"/>
    <property type="match status" value="1"/>
</dbReference>
<evidence type="ECO:0000313" key="7">
    <source>
        <dbReference type="EMBL" id="MCA1854979.1"/>
    </source>
</evidence>
<accession>A0ABS7Y9I5</accession>
<evidence type="ECO:0000256" key="2">
    <source>
        <dbReference type="ARBA" id="ARBA00022679"/>
    </source>
</evidence>
<feature type="domain" description="DTW" evidence="6">
    <location>
        <begin position="14"/>
        <end position="204"/>
    </location>
</feature>
<dbReference type="SMART" id="SM01144">
    <property type="entry name" value="DTW"/>
    <property type="match status" value="1"/>
</dbReference>
<dbReference type="InterPro" id="IPR039262">
    <property type="entry name" value="DTWD2/TAPT"/>
</dbReference>
<proteinExistence type="inferred from homology"/>